<proteinExistence type="predicted"/>
<accession>A0A835VRC4</accession>
<evidence type="ECO:0000313" key="1">
    <source>
        <dbReference type="EMBL" id="KAG2422636.1"/>
    </source>
</evidence>
<sequence>MHVQVPGHKAVIRVADAKYAAMAKYVVTHNRGSFHTLKEAAVRSFSLPLATFLRGGHVHCDLYIIGAYDQSYLDPHVQYHLQSFVAQEGKGLIVVGPDAMPSVFYSPAGPSTIATYNSSRYRHHQRQLLADGLLGSAGALLEPPPQISALAITVNLVSGPMGLLLSGYVSNPGGNLTLAAPSTLQNAELAAAQLVEYLQGQLVG</sequence>
<dbReference type="OrthoDB" id="546857at2759"/>
<organism evidence="1 2">
    <name type="scientific">Chlamydomonas incerta</name>
    <dbReference type="NCBI Taxonomy" id="51695"/>
    <lineage>
        <taxon>Eukaryota</taxon>
        <taxon>Viridiplantae</taxon>
        <taxon>Chlorophyta</taxon>
        <taxon>core chlorophytes</taxon>
        <taxon>Chlorophyceae</taxon>
        <taxon>CS clade</taxon>
        <taxon>Chlamydomonadales</taxon>
        <taxon>Chlamydomonadaceae</taxon>
        <taxon>Chlamydomonas</taxon>
    </lineage>
</organism>
<dbReference type="Proteomes" id="UP000650467">
    <property type="component" value="Unassembled WGS sequence"/>
</dbReference>
<gene>
    <name evidence="1" type="ORF">HXX76_015874</name>
</gene>
<dbReference type="EMBL" id="JAEHOC010000098">
    <property type="protein sequence ID" value="KAG2422636.1"/>
    <property type="molecule type" value="Genomic_DNA"/>
</dbReference>
<evidence type="ECO:0000313" key="2">
    <source>
        <dbReference type="Proteomes" id="UP000650467"/>
    </source>
</evidence>
<reference evidence="1" key="1">
    <citation type="journal article" date="2020" name="bioRxiv">
        <title>Comparative genomics of Chlamydomonas.</title>
        <authorList>
            <person name="Craig R.J."/>
            <person name="Hasan A.R."/>
            <person name="Ness R.W."/>
            <person name="Keightley P.D."/>
        </authorList>
    </citation>
    <scope>NUCLEOTIDE SEQUENCE</scope>
    <source>
        <strain evidence="1">SAG 7.73</strain>
    </source>
</reference>
<dbReference type="AlphaFoldDB" id="A0A835VRC4"/>
<comment type="caution">
    <text evidence="1">The sequence shown here is derived from an EMBL/GenBank/DDBJ whole genome shotgun (WGS) entry which is preliminary data.</text>
</comment>
<keyword evidence="2" id="KW-1185">Reference proteome</keyword>
<protein>
    <submittedName>
        <fullName evidence="1">Uncharacterized protein</fullName>
    </submittedName>
</protein>
<name>A0A835VRC4_CHLIN</name>